<evidence type="ECO:0000313" key="3">
    <source>
        <dbReference type="EMBL" id="TCS95363.1"/>
    </source>
</evidence>
<evidence type="ECO:0000256" key="1">
    <source>
        <dbReference type="SAM" id="MobiDB-lite"/>
    </source>
</evidence>
<protein>
    <submittedName>
        <fullName evidence="3">Uncharacterized protein DUF115</fullName>
    </submittedName>
</protein>
<dbReference type="Pfam" id="PF01973">
    <property type="entry name" value="MptE-like"/>
    <property type="match status" value="1"/>
</dbReference>
<dbReference type="EMBL" id="VJNC01000014">
    <property type="protein sequence ID" value="TSE19975.1"/>
    <property type="molecule type" value="Genomic_DNA"/>
</dbReference>
<dbReference type="RefSeq" id="WP_132963245.1">
    <property type="nucleotide sequence ID" value="NZ_SMAH01000014.1"/>
</dbReference>
<dbReference type="Pfam" id="PF13428">
    <property type="entry name" value="TPR_14"/>
    <property type="match status" value="1"/>
</dbReference>
<dbReference type="Proteomes" id="UP000315577">
    <property type="component" value="Unassembled WGS sequence"/>
</dbReference>
<dbReference type="InterPro" id="IPR011990">
    <property type="entry name" value="TPR-like_helical_dom_sf"/>
</dbReference>
<organism evidence="3 5">
    <name type="scientific">Tepidimonas ignava</name>
    <dbReference type="NCBI Taxonomy" id="114249"/>
    <lineage>
        <taxon>Bacteria</taxon>
        <taxon>Pseudomonadati</taxon>
        <taxon>Pseudomonadota</taxon>
        <taxon>Betaproteobacteria</taxon>
        <taxon>Burkholderiales</taxon>
        <taxon>Tepidimonas</taxon>
    </lineage>
</organism>
<feature type="region of interest" description="Disordered" evidence="1">
    <location>
        <begin position="624"/>
        <end position="650"/>
    </location>
</feature>
<evidence type="ECO:0000313" key="5">
    <source>
        <dbReference type="Proteomes" id="UP000295536"/>
    </source>
</evidence>
<gene>
    <name evidence="3" type="ORF">EDC36_1141</name>
    <name evidence="4" type="ORF">Tigna_02004</name>
</gene>
<comment type="caution">
    <text evidence="3">The sequence shown here is derived from an EMBL/GenBank/DDBJ whole genome shotgun (WGS) entry which is preliminary data.</text>
</comment>
<evidence type="ECO:0000313" key="4">
    <source>
        <dbReference type="EMBL" id="TSE19975.1"/>
    </source>
</evidence>
<dbReference type="SUPFAM" id="SSF48452">
    <property type="entry name" value="TPR-like"/>
    <property type="match status" value="1"/>
</dbReference>
<evidence type="ECO:0000313" key="6">
    <source>
        <dbReference type="Proteomes" id="UP000315577"/>
    </source>
</evidence>
<dbReference type="OrthoDB" id="9146744at2"/>
<name>A0A4R3L6J4_9BURK</name>
<keyword evidence="6" id="KW-1185">Reference proteome</keyword>
<dbReference type="PANTHER" id="PTHR41786:SF1">
    <property type="entry name" value="6-HYDROXYMETHYLPTERIN DIPHOSPHOKINASE MPTE-LIKE DOMAIN-CONTAINING PROTEIN"/>
    <property type="match status" value="1"/>
</dbReference>
<accession>A0A4R3L6J4</accession>
<dbReference type="Proteomes" id="UP000295536">
    <property type="component" value="Unassembled WGS sequence"/>
</dbReference>
<feature type="domain" description="6-hydroxymethylpterin diphosphokinase MptE-like" evidence="2">
    <location>
        <begin position="209"/>
        <end position="351"/>
    </location>
</feature>
<evidence type="ECO:0000259" key="2">
    <source>
        <dbReference type="Pfam" id="PF01973"/>
    </source>
</evidence>
<dbReference type="InterPro" id="IPR002826">
    <property type="entry name" value="MptE-like"/>
</dbReference>
<proteinExistence type="predicted"/>
<dbReference type="PANTHER" id="PTHR41786">
    <property type="entry name" value="MOTILITY ACCESSORY FACTOR MAF"/>
    <property type="match status" value="1"/>
</dbReference>
<reference evidence="4 6" key="2">
    <citation type="submission" date="2019-07" db="EMBL/GenBank/DDBJ databases">
        <title>Tepidimonas ignava SPS-1037 draft genome.</title>
        <authorList>
            <person name="Da Costa M.S."/>
            <person name="Froufe H.J.C."/>
            <person name="Egas C."/>
            <person name="Albuquerque L."/>
        </authorList>
    </citation>
    <scope>NUCLEOTIDE SEQUENCE [LARGE SCALE GENOMIC DNA]</scope>
    <source>
        <strain evidence="4 6">SPS-1037</strain>
    </source>
</reference>
<dbReference type="Gene3D" id="1.25.40.10">
    <property type="entry name" value="Tetratricopeptide repeat domain"/>
    <property type="match status" value="1"/>
</dbReference>
<sequence>MPDEAPPIPATESPTAEPVALHWTINEHGDRYLEEVTGAVFDRLGAQATLDATFGKTFEHEDTLYIVVGTDSGLLYRYVAGRPLSAGSRVLFIEPAPIYQTLRDAGCFEPIRDDVAVAPADDWQQQAQAQRLGDYLYLDAVEVIFSLGVQSCVDSASTQLAWALRDQVAALRWQTAASRGHEAFLACQIENAVDSPASAAQWVGSANGCVGVLLAGGPSLDDLLPWVLQHRDHLVVLAVSRISARLQQVGIEPDFIVSVDPTQMSYEISREMLNFGPRTVFIHSNHVQPRLLAQWPHRSAYLGQLLPWTSSLNPTRCVYAAGPTVTNTALQFAAALGLSCVILGGVDLCFTPDGHTHALGSNERKAGPRFDLPQLEVVTNDGRRALTTADFLAAAQTLSAQAQQLRRQGIDIVTVAPGSARMEGVRFTNLDEVTDIVDRAAQTASQLQTVAPDSTDRLGHAQRLVREFDRQLKTLADLAGELHHARRIVAKLFDAQGTIRNRNLRLRLERLERELEQRYPEHVRLVRSCSVTALLRAMKHNRELESLQAEQVRKALADYYDTLLSGTQRLRSLIENARDKARERVREYSDAASLSELAQLWSRRGEHGRWKLWILRLGQRPRTPSDEQALQELQSRHEADMQSNNSLHLARARTQADPMAALVRLEQLEARHNLYSLHGLIQGLQQIAERPGVAPCLALAEGVLAELEDRAADAMVSYEKVLQHDDRRFWAPALSRIARWALRESNATMALHALQCLSDLSPRYLPLYGDLLAAQGQLAEAMDAYDAYLRKHPNDTHTMRRLAEMLRSRGMHEPASLIAAHINSLTSQPDTPNNPSFV</sequence>
<dbReference type="AlphaFoldDB" id="A0A4R3L6J4"/>
<reference evidence="3 5" key="1">
    <citation type="submission" date="2019-03" db="EMBL/GenBank/DDBJ databases">
        <title>Genomic Encyclopedia of Type Strains, Phase IV (KMG-IV): sequencing the most valuable type-strain genomes for metagenomic binning, comparative biology and taxonomic classification.</title>
        <authorList>
            <person name="Goeker M."/>
        </authorList>
    </citation>
    <scope>NUCLEOTIDE SEQUENCE [LARGE SCALE GENOMIC DNA]</scope>
    <source>
        <strain evidence="3 5">DSM 12034</strain>
    </source>
</reference>
<dbReference type="EMBL" id="SMAH01000014">
    <property type="protein sequence ID" value="TCS95363.1"/>
    <property type="molecule type" value="Genomic_DNA"/>
</dbReference>